<reference evidence="1 2" key="1">
    <citation type="journal article" date="2022" name="Allergy">
        <title>Genome assembly and annotation of Periplaneta americana reveal a comprehensive cockroach allergen profile.</title>
        <authorList>
            <person name="Wang L."/>
            <person name="Xiong Q."/>
            <person name="Saelim N."/>
            <person name="Wang L."/>
            <person name="Nong W."/>
            <person name="Wan A.T."/>
            <person name="Shi M."/>
            <person name="Liu X."/>
            <person name="Cao Q."/>
            <person name="Hui J.H.L."/>
            <person name="Sookrung N."/>
            <person name="Leung T.F."/>
            <person name="Tungtrongchitr A."/>
            <person name="Tsui S.K.W."/>
        </authorList>
    </citation>
    <scope>NUCLEOTIDE SEQUENCE [LARGE SCALE GENOMIC DNA]</scope>
    <source>
        <strain evidence="1">PWHHKU_190912</strain>
    </source>
</reference>
<dbReference type="EMBL" id="JAJSOF020000013">
    <property type="protein sequence ID" value="KAJ4443532.1"/>
    <property type="molecule type" value="Genomic_DNA"/>
</dbReference>
<proteinExistence type="predicted"/>
<evidence type="ECO:0000313" key="2">
    <source>
        <dbReference type="Proteomes" id="UP001148838"/>
    </source>
</evidence>
<dbReference type="Proteomes" id="UP001148838">
    <property type="component" value="Unassembled WGS sequence"/>
</dbReference>
<sequence>MVGLCEGGNALPESLKGITTRIKQLDCVLAVAPVCERLCALVGLLSVGLLSLLPRSWMHTESDAARRNILSVVLVSLISYDVQNQTRQDGREQTQETRGDDIELELGREQVDDWLMSVDLWKAASGFYSTGHKNASLKFYLFPVPFSTLRPSPGSNVKLCPMPFVAFRSEKVLFFVIGAAERTGTASK</sequence>
<gene>
    <name evidence="1" type="ORF">ANN_05204</name>
</gene>
<organism evidence="1 2">
    <name type="scientific">Periplaneta americana</name>
    <name type="common">American cockroach</name>
    <name type="synonym">Blatta americana</name>
    <dbReference type="NCBI Taxonomy" id="6978"/>
    <lineage>
        <taxon>Eukaryota</taxon>
        <taxon>Metazoa</taxon>
        <taxon>Ecdysozoa</taxon>
        <taxon>Arthropoda</taxon>
        <taxon>Hexapoda</taxon>
        <taxon>Insecta</taxon>
        <taxon>Pterygota</taxon>
        <taxon>Neoptera</taxon>
        <taxon>Polyneoptera</taxon>
        <taxon>Dictyoptera</taxon>
        <taxon>Blattodea</taxon>
        <taxon>Blattoidea</taxon>
        <taxon>Blattidae</taxon>
        <taxon>Blattinae</taxon>
        <taxon>Periplaneta</taxon>
    </lineage>
</organism>
<evidence type="ECO:0000313" key="1">
    <source>
        <dbReference type="EMBL" id="KAJ4443532.1"/>
    </source>
</evidence>
<comment type="caution">
    <text evidence="1">The sequence shown here is derived from an EMBL/GenBank/DDBJ whole genome shotgun (WGS) entry which is preliminary data.</text>
</comment>
<accession>A0ABQ8TAF3</accession>
<keyword evidence="2" id="KW-1185">Reference proteome</keyword>
<protein>
    <submittedName>
        <fullName evidence="1">Uncharacterized protein</fullName>
    </submittedName>
</protein>
<name>A0ABQ8TAF3_PERAM</name>